<accession>A0A2Z4GH44</accession>
<dbReference type="AlphaFoldDB" id="A0A2Z4GH44"/>
<evidence type="ECO:0000313" key="2">
    <source>
        <dbReference type="EMBL" id="AWW00398.1"/>
    </source>
</evidence>
<evidence type="ECO:0000313" key="3">
    <source>
        <dbReference type="Proteomes" id="UP000249873"/>
    </source>
</evidence>
<feature type="coiled-coil region" evidence="1">
    <location>
        <begin position="7"/>
        <end position="34"/>
    </location>
</feature>
<dbReference type="KEGG" id="als:DJ013_20350"/>
<evidence type="ECO:0000256" key="1">
    <source>
        <dbReference type="SAM" id="Coils"/>
    </source>
</evidence>
<gene>
    <name evidence="2" type="ORF">DJ013_20350</name>
</gene>
<organism evidence="2 3">
    <name type="scientific">Arcticibacterium luteifluviistationis</name>
    <dbReference type="NCBI Taxonomy" id="1784714"/>
    <lineage>
        <taxon>Bacteria</taxon>
        <taxon>Pseudomonadati</taxon>
        <taxon>Bacteroidota</taxon>
        <taxon>Cytophagia</taxon>
        <taxon>Cytophagales</taxon>
        <taxon>Leadbetterellaceae</taxon>
        <taxon>Arcticibacterium</taxon>
    </lineage>
</organism>
<protein>
    <submittedName>
        <fullName evidence="2">Uncharacterized protein</fullName>
    </submittedName>
</protein>
<keyword evidence="1" id="KW-0175">Coiled coil</keyword>
<dbReference type="Proteomes" id="UP000249873">
    <property type="component" value="Chromosome"/>
</dbReference>
<dbReference type="RefSeq" id="WP_111373764.1">
    <property type="nucleotide sequence ID" value="NZ_CP029480.1"/>
</dbReference>
<dbReference type="EMBL" id="CP029480">
    <property type="protein sequence ID" value="AWW00398.1"/>
    <property type="molecule type" value="Genomic_DNA"/>
</dbReference>
<reference evidence="2 3" key="1">
    <citation type="submission" date="2018-05" db="EMBL/GenBank/DDBJ databases">
        <title>Complete genome sequence of Arcticibacterium luteifluviistationis SM1504T, a cytophagaceae bacterium isolated from Arctic surface seawater.</title>
        <authorList>
            <person name="Li Y."/>
            <person name="Qin Q.-L."/>
        </authorList>
    </citation>
    <scope>NUCLEOTIDE SEQUENCE [LARGE SCALE GENOMIC DNA]</scope>
    <source>
        <strain evidence="2 3">SM1504</strain>
    </source>
</reference>
<proteinExistence type="predicted"/>
<sequence length="169" mass="19326">MKNFKKFRGSKERRTEIEERIREVEAKLSLTKSDILGNILPLNILKKIGGNIKPMPMKVGAQLLATRLVSNSHPLLKVATPFVTDSLMKAVSEKENQKAILSKAHSFFSWLAVKTKLTLEEERVLLSAEVKDISLPRKFSFDELKTINLEEAQEVFYETTFDAERVDLY</sequence>
<keyword evidence="3" id="KW-1185">Reference proteome</keyword>
<name>A0A2Z4GH44_9BACT</name>